<evidence type="ECO:0000256" key="2">
    <source>
        <dbReference type="ARBA" id="ARBA00022692"/>
    </source>
</evidence>
<feature type="transmembrane region" description="Helical" evidence="6">
    <location>
        <begin position="324"/>
        <end position="341"/>
    </location>
</feature>
<feature type="non-terminal residue" evidence="7">
    <location>
        <position position="344"/>
    </location>
</feature>
<dbReference type="GO" id="GO:0005886">
    <property type="term" value="C:plasma membrane"/>
    <property type="evidence" value="ECO:0007669"/>
    <property type="project" value="TreeGrafter"/>
</dbReference>
<feature type="transmembrane region" description="Helical" evidence="6">
    <location>
        <begin position="30"/>
        <end position="54"/>
    </location>
</feature>
<feature type="transmembrane region" description="Helical" evidence="6">
    <location>
        <begin position="194"/>
        <end position="217"/>
    </location>
</feature>
<comment type="caution">
    <text evidence="7">The sequence shown here is derived from an EMBL/GenBank/DDBJ whole genome shotgun (WGS) entry which is preliminary data.</text>
</comment>
<feature type="region of interest" description="Disordered" evidence="5">
    <location>
        <begin position="1"/>
        <end position="23"/>
    </location>
</feature>
<feature type="transmembrane region" description="Helical" evidence="6">
    <location>
        <begin position="66"/>
        <end position="90"/>
    </location>
</feature>
<dbReference type="GO" id="GO:0008514">
    <property type="term" value="F:organic anion transmembrane transporter activity"/>
    <property type="evidence" value="ECO:0007669"/>
    <property type="project" value="UniProtKB-ARBA"/>
</dbReference>
<evidence type="ECO:0000256" key="6">
    <source>
        <dbReference type="SAM" id="Phobius"/>
    </source>
</evidence>
<dbReference type="InterPro" id="IPR001898">
    <property type="entry name" value="SLC13A/DASS"/>
</dbReference>
<evidence type="ECO:0000313" key="7">
    <source>
        <dbReference type="EMBL" id="KXI29663.1"/>
    </source>
</evidence>
<evidence type="ECO:0000313" key="8">
    <source>
        <dbReference type="Proteomes" id="UP000070299"/>
    </source>
</evidence>
<dbReference type="EMBL" id="LSNE01000003">
    <property type="protein sequence ID" value="KXI29663.1"/>
    <property type="molecule type" value="Genomic_DNA"/>
</dbReference>
<evidence type="ECO:0000256" key="4">
    <source>
        <dbReference type="ARBA" id="ARBA00023136"/>
    </source>
</evidence>
<keyword evidence="3 6" id="KW-1133">Transmembrane helix</keyword>
<gene>
    <name evidence="7" type="ORF">AX660_06350</name>
</gene>
<dbReference type="GO" id="GO:1905039">
    <property type="term" value="P:carboxylic acid transmembrane transport"/>
    <property type="evidence" value="ECO:0007669"/>
    <property type="project" value="UniProtKB-ARBA"/>
</dbReference>
<reference evidence="8" key="1">
    <citation type="submission" date="2016-02" db="EMBL/GenBank/DDBJ databases">
        <authorList>
            <person name="Schultz-Johansen M."/>
            <person name="Glaring M.A."/>
            <person name="Bech P.K."/>
            <person name="Stougaard P."/>
        </authorList>
    </citation>
    <scope>NUCLEOTIDE SEQUENCE [LARGE SCALE GENOMIC DNA]</scope>
    <source>
        <strain evidence="8">S66</strain>
    </source>
</reference>
<keyword evidence="2 6" id="KW-0812">Transmembrane</keyword>
<name>A0A136A383_9ALTE</name>
<dbReference type="Pfam" id="PF00939">
    <property type="entry name" value="Na_sulph_symp"/>
    <property type="match status" value="1"/>
</dbReference>
<protein>
    <submittedName>
        <fullName evidence="7">Anion transporter</fullName>
    </submittedName>
</protein>
<keyword evidence="4 6" id="KW-0472">Membrane</keyword>
<evidence type="ECO:0000256" key="3">
    <source>
        <dbReference type="ARBA" id="ARBA00022989"/>
    </source>
</evidence>
<dbReference type="PANTHER" id="PTHR10283">
    <property type="entry name" value="SOLUTE CARRIER FAMILY 13 MEMBER"/>
    <property type="match status" value="1"/>
</dbReference>
<dbReference type="OrthoDB" id="9766267at2"/>
<sequence>MNTQNSSTPQAQNPLGDAEQPSGKTPVQRISLIAGPLIALLMVLVPPPASLGYVGWATAAMGIWMAIWWATEAVPVAATALLPLALFAPLDILDIKSASAPYANPTIYLFLGGFILAAALQKSGLHRRIAYFILGYANTGAKSIIWGFMLVSAVLSMWMTNTSTTMMLLPIALSIISTLNKGEQTMSGQETKHFNLALLLGIAYAATIGGMVTLVGTPPNAFLAGFMNDTYGLQIGFAQWMLVGLPLAVVMLPLCFWVLTKVVFPVNFRTPQEAKKRLLEQQKQLGSASKAEKRVGSIFLLVALAWMTRPLLEDWFSLTGISDAGIAMLAAVAVFVVPAGGKQT</sequence>
<evidence type="ECO:0000256" key="5">
    <source>
        <dbReference type="SAM" id="MobiDB-lite"/>
    </source>
</evidence>
<feature type="transmembrane region" description="Helical" evidence="6">
    <location>
        <begin position="102"/>
        <end position="120"/>
    </location>
</feature>
<dbReference type="RefSeq" id="WP_068372543.1">
    <property type="nucleotide sequence ID" value="NZ_LSNE01000003.1"/>
</dbReference>
<dbReference type="Proteomes" id="UP000070299">
    <property type="component" value="Unassembled WGS sequence"/>
</dbReference>
<organism evidence="7 8">
    <name type="scientific">Paraglaciecola hydrolytica</name>
    <dbReference type="NCBI Taxonomy" id="1799789"/>
    <lineage>
        <taxon>Bacteria</taxon>
        <taxon>Pseudomonadati</taxon>
        <taxon>Pseudomonadota</taxon>
        <taxon>Gammaproteobacteria</taxon>
        <taxon>Alteromonadales</taxon>
        <taxon>Alteromonadaceae</taxon>
        <taxon>Paraglaciecola</taxon>
    </lineage>
</organism>
<feature type="compositionally biased region" description="Polar residues" evidence="5">
    <location>
        <begin position="1"/>
        <end position="13"/>
    </location>
</feature>
<comment type="subcellular location">
    <subcellularLocation>
        <location evidence="1">Membrane</location>
        <topology evidence="1">Multi-pass membrane protein</topology>
    </subcellularLocation>
</comment>
<feature type="transmembrane region" description="Helical" evidence="6">
    <location>
        <begin position="132"/>
        <end position="158"/>
    </location>
</feature>
<dbReference type="STRING" id="1799789.AX660_06350"/>
<dbReference type="PANTHER" id="PTHR10283:SF82">
    <property type="entry name" value="SOLUTE CARRIER FAMILY 13 MEMBER 2"/>
    <property type="match status" value="1"/>
</dbReference>
<dbReference type="AlphaFoldDB" id="A0A136A383"/>
<keyword evidence="8" id="KW-1185">Reference proteome</keyword>
<evidence type="ECO:0000256" key="1">
    <source>
        <dbReference type="ARBA" id="ARBA00004141"/>
    </source>
</evidence>
<feature type="transmembrane region" description="Helical" evidence="6">
    <location>
        <begin position="237"/>
        <end position="259"/>
    </location>
</feature>
<accession>A0A136A383</accession>
<proteinExistence type="predicted"/>
<feature type="transmembrane region" description="Helical" evidence="6">
    <location>
        <begin position="164"/>
        <end position="182"/>
    </location>
</feature>